<proteinExistence type="inferred from homology"/>
<reference evidence="8" key="2">
    <citation type="submission" date="2019-04" db="EMBL/GenBank/DDBJ databases">
        <title>Unravelling the molecular evolution of spider venoms.</title>
        <authorList>
            <person name="Pineda S."/>
        </authorList>
    </citation>
    <scope>NUCLEOTIDE SEQUENCE</scope>
</reference>
<feature type="chain" id="PRO_5019755465" evidence="7">
    <location>
        <begin position="19"/>
        <end position="130"/>
    </location>
</feature>
<dbReference type="Pfam" id="PF08396">
    <property type="entry name" value="Toxin_34"/>
    <property type="match status" value="1"/>
</dbReference>
<dbReference type="InterPro" id="IPR013605">
    <property type="entry name" value="Toxin_34"/>
</dbReference>
<organism evidence="8">
    <name type="scientific">Lycosa sp. SGP-2016</name>
    <dbReference type="NCBI Taxonomy" id="1905177"/>
    <lineage>
        <taxon>Eukaryota</taxon>
        <taxon>Metazoa</taxon>
        <taxon>Ecdysozoa</taxon>
        <taxon>Arthropoda</taxon>
        <taxon>Chelicerata</taxon>
        <taxon>Arachnida</taxon>
        <taxon>Araneae</taxon>
        <taxon>Araneomorphae</taxon>
        <taxon>Entelegynae</taxon>
        <taxon>Lycosoidea</taxon>
        <taxon>Lycosidae</taxon>
        <taxon>Lycosa</taxon>
    </lineage>
</organism>
<keyword evidence="4" id="KW-1220">Voltage-gated potassium channel impairing toxin</keyword>
<keyword evidence="4" id="KW-0800">Toxin</keyword>
<accession>A0A482ZC85</accession>
<dbReference type="GO" id="GO:0090729">
    <property type="term" value="F:toxin activity"/>
    <property type="evidence" value="ECO:0007669"/>
    <property type="project" value="InterPro"/>
</dbReference>
<dbReference type="EMBL" id="HAGS01000236">
    <property type="protein sequence ID" value="SMD46866.1"/>
    <property type="molecule type" value="Transcribed_RNA"/>
</dbReference>
<keyword evidence="3" id="KW-0964">Secreted</keyword>
<comment type="similarity">
    <text evidence="2">Belongs to the neurotoxin 04 (omega-agtx) family. 01 (type I omega-agtx) subfamily.</text>
</comment>
<keyword evidence="5" id="KW-0632">Potassium channel impairing toxin</keyword>
<evidence type="ECO:0000256" key="2">
    <source>
        <dbReference type="ARBA" id="ARBA00010796"/>
    </source>
</evidence>
<evidence type="ECO:0000256" key="4">
    <source>
        <dbReference type="ARBA" id="ARBA00022635"/>
    </source>
</evidence>
<dbReference type="GO" id="GO:0005576">
    <property type="term" value="C:extracellular region"/>
    <property type="evidence" value="ECO:0007669"/>
    <property type="project" value="UniProtKB-SubCell"/>
</dbReference>
<sequence length="130" mass="13942">MKTVPALIFICLLGASTAFTLDDTEEAKDELAVETAQEAPEEARRTCLSTGSECDGSKDDCQCCGAYVECKCPFGINWPSVLGPCKCSMDHLGTCLAKQRCPNKAEWGGGDCKPRKATIRIEDGTADNDI</sequence>
<evidence type="ECO:0000256" key="1">
    <source>
        <dbReference type="ARBA" id="ARBA00004613"/>
    </source>
</evidence>
<evidence type="ECO:0000256" key="7">
    <source>
        <dbReference type="SAM" id="SignalP"/>
    </source>
</evidence>
<keyword evidence="4" id="KW-0872">Ion channel impairing toxin</keyword>
<dbReference type="AlphaFoldDB" id="A0A482ZC85"/>
<comment type="subcellular location">
    <subcellularLocation>
        <location evidence="1">Secreted</location>
    </subcellularLocation>
</comment>
<feature type="signal peptide" evidence="7">
    <location>
        <begin position="1"/>
        <end position="18"/>
    </location>
</feature>
<evidence type="ECO:0000313" key="8">
    <source>
        <dbReference type="EMBL" id="SMD46866.1"/>
    </source>
</evidence>
<evidence type="ECO:0000256" key="3">
    <source>
        <dbReference type="ARBA" id="ARBA00022525"/>
    </source>
</evidence>
<evidence type="ECO:0000256" key="6">
    <source>
        <dbReference type="ARBA" id="ARBA00024306"/>
    </source>
</evidence>
<name>A0A482ZC85_9ARAC</name>
<protein>
    <submittedName>
        <fullName evidence="8">U28-Lycotoxin-Lsp1d_1</fullName>
    </submittedName>
</protein>
<keyword evidence="7" id="KW-0732">Signal</keyword>
<dbReference type="GO" id="GO:0015459">
    <property type="term" value="F:potassium channel regulator activity"/>
    <property type="evidence" value="ECO:0007669"/>
    <property type="project" value="UniProtKB-KW"/>
</dbReference>
<reference evidence="8" key="1">
    <citation type="submission" date="2017-03" db="EMBL/GenBank/DDBJ databases">
        <authorList>
            <person name="QRISCLOUD D."/>
        </authorList>
    </citation>
    <scope>NUCLEOTIDE SEQUENCE</scope>
</reference>
<evidence type="ECO:0000256" key="5">
    <source>
        <dbReference type="ARBA" id="ARBA00022773"/>
    </source>
</evidence>
<comment type="function">
    <text evidence="6">Insecticidal to house crickets. It induces an excitatory slow-onset impact that leads to irreversible spastic paralysis. It also modifies human voltage-gated potassium channel Kv1.5/KCNA5. Most likely, it binds to the voltage-sensing domain of the channel, suggesting it does not block the pore but prevents its opening at physiological membrane potentials. The recombinant peptide binds to the channel in an irreversible manner and slows down the hKv1.5 current activation kinetics. It is not toxic to mice, when intracranially injected (at 0.5 ug/g mouse).</text>
</comment>